<reference evidence="3" key="1">
    <citation type="submission" date="2025-08" db="UniProtKB">
        <authorList>
            <consortium name="RefSeq"/>
        </authorList>
    </citation>
    <scope>IDENTIFICATION</scope>
    <source>
        <tissue evidence="3">Muscle</tissue>
    </source>
</reference>
<proteinExistence type="predicted"/>
<dbReference type="CTD" id="114791"/>
<dbReference type="InterPro" id="IPR059169">
    <property type="entry name" value="GCP5_N_ext"/>
</dbReference>
<accession>A0A6I9PXQ4</accession>
<feature type="region of interest" description="Disordered" evidence="1">
    <location>
        <begin position="147"/>
        <end position="197"/>
    </location>
</feature>
<dbReference type="RefSeq" id="XP_010792685.1">
    <property type="nucleotide sequence ID" value="XM_010794383.1"/>
</dbReference>
<name>A0A6I9PXQ4_9TELE</name>
<organism evidence="2 3">
    <name type="scientific">Notothenia coriiceps</name>
    <name type="common">black rockcod</name>
    <dbReference type="NCBI Taxonomy" id="8208"/>
    <lineage>
        <taxon>Eukaryota</taxon>
        <taxon>Metazoa</taxon>
        <taxon>Chordata</taxon>
        <taxon>Craniata</taxon>
        <taxon>Vertebrata</taxon>
        <taxon>Euteleostomi</taxon>
        <taxon>Actinopterygii</taxon>
        <taxon>Neopterygii</taxon>
        <taxon>Teleostei</taxon>
        <taxon>Neoteleostei</taxon>
        <taxon>Acanthomorphata</taxon>
        <taxon>Eupercaria</taxon>
        <taxon>Perciformes</taxon>
        <taxon>Notothenioidei</taxon>
        <taxon>Nototheniidae</taxon>
        <taxon>Notothenia</taxon>
    </lineage>
</organism>
<dbReference type="GeneID" id="104965428"/>
<dbReference type="CDD" id="cd22572">
    <property type="entry name" value="GCP5_NTD"/>
    <property type="match status" value="1"/>
</dbReference>
<sequence length="270" mass="30955">MAHWTTFEKETERETKRLVACISGVEDEEDQNFQLALKFAWSNFRFHRFLDVDSHKVQRSISGIYEKLMVHSDVVKAESWTKLTEEFLNSPLPNTDGVKSDAHYSLVSLLLFLSESPLHTNFTERPRIKEAEAKDDFDWAKYLREDEDIDDGPYPDTPEWSEEESEDEDSQQPISREDSGIQLDRTPQEDQDNNNKTVPVTWTVSVVVVAESPDVAYQTGCVLIGDHAGISERNRPSLASRCNYRSYALVENVSTACYKIQYDTVVSRTS</sequence>
<keyword evidence="2" id="KW-1185">Reference proteome</keyword>
<protein>
    <submittedName>
        <fullName evidence="3">Gamma-tubulin complex component 5</fullName>
    </submittedName>
</protein>
<dbReference type="Proteomes" id="UP000504611">
    <property type="component" value="Unplaced"/>
</dbReference>
<evidence type="ECO:0000313" key="2">
    <source>
        <dbReference type="Proteomes" id="UP000504611"/>
    </source>
</evidence>
<dbReference type="AlphaFoldDB" id="A0A6I9PXQ4"/>
<evidence type="ECO:0000256" key="1">
    <source>
        <dbReference type="SAM" id="MobiDB-lite"/>
    </source>
</evidence>
<gene>
    <name evidence="3" type="primary">tubgcp5</name>
</gene>
<dbReference type="OrthoDB" id="66546at2759"/>
<dbReference type="KEGG" id="ncc:104965428"/>
<feature type="compositionally biased region" description="Acidic residues" evidence="1">
    <location>
        <begin position="147"/>
        <end position="170"/>
    </location>
</feature>
<evidence type="ECO:0000313" key="3">
    <source>
        <dbReference type="RefSeq" id="XP_010792685.1"/>
    </source>
</evidence>